<reference evidence="2" key="1">
    <citation type="submission" date="2021-04" db="EMBL/GenBank/DDBJ databases">
        <title>novel species isolated from subtropical streams in China.</title>
        <authorList>
            <person name="Lu H."/>
        </authorList>
    </citation>
    <scope>NUCLEOTIDE SEQUENCE</scope>
    <source>
        <strain evidence="2">LFS511W</strain>
    </source>
</reference>
<evidence type="ECO:0000313" key="3">
    <source>
        <dbReference type="Proteomes" id="UP000680067"/>
    </source>
</evidence>
<comment type="caution">
    <text evidence="2">The sequence shown here is derived from an EMBL/GenBank/DDBJ whole genome shotgun (WGS) entry which is preliminary data.</text>
</comment>
<organism evidence="2 3">
    <name type="scientific">Undibacterium luofuense</name>
    <dbReference type="NCBI Taxonomy" id="2828733"/>
    <lineage>
        <taxon>Bacteria</taxon>
        <taxon>Pseudomonadati</taxon>
        <taxon>Pseudomonadota</taxon>
        <taxon>Betaproteobacteria</taxon>
        <taxon>Burkholderiales</taxon>
        <taxon>Oxalobacteraceae</taxon>
        <taxon>Undibacterium</taxon>
    </lineage>
</organism>
<protein>
    <recommendedName>
        <fullName evidence="1">Tox-MPTase4 domain-containing protein</fullName>
    </recommendedName>
</protein>
<evidence type="ECO:0000259" key="1">
    <source>
        <dbReference type="Pfam" id="PF15640"/>
    </source>
</evidence>
<dbReference type="AlphaFoldDB" id="A0A941DMT8"/>
<proteinExistence type="predicted"/>
<evidence type="ECO:0000313" key="2">
    <source>
        <dbReference type="EMBL" id="MBR7784082.1"/>
    </source>
</evidence>
<dbReference type="Pfam" id="PF15640">
    <property type="entry name" value="Tox-MPTase4"/>
    <property type="match status" value="1"/>
</dbReference>
<gene>
    <name evidence="2" type="ORF">KDM89_18195</name>
</gene>
<dbReference type="EMBL" id="JAGSPN010000018">
    <property type="protein sequence ID" value="MBR7784082.1"/>
    <property type="molecule type" value="Genomic_DNA"/>
</dbReference>
<name>A0A941DMT8_9BURK</name>
<dbReference type="Proteomes" id="UP000680067">
    <property type="component" value="Unassembled WGS sequence"/>
</dbReference>
<keyword evidence="3" id="KW-1185">Reference proteome</keyword>
<feature type="domain" description="Tox-MPTase4" evidence="1">
    <location>
        <begin position="31"/>
        <end position="123"/>
    </location>
</feature>
<dbReference type="RefSeq" id="WP_212689349.1">
    <property type="nucleotide sequence ID" value="NZ_JAGSPN010000018.1"/>
</dbReference>
<sequence>MEETGRLGGKLYGTEKLTSLGSYLEKCGISLKVGDEYLPPGYAGGFSAGEKSLVLRSEPTNYEVWHELTYYQQYRSLGEEAYTAQTRLLKEQHVFDKLESMPKRWESLTPEQIGHARWYIDKVGGLW</sequence>
<accession>A0A941DMT8</accession>
<dbReference type="InterPro" id="IPR028912">
    <property type="entry name" value="Tox-MPTase4_dom"/>
</dbReference>